<dbReference type="InterPro" id="IPR047045">
    <property type="entry name" value="CobQ_N"/>
</dbReference>
<evidence type="ECO:0000259" key="5">
    <source>
        <dbReference type="Pfam" id="PF01656"/>
    </source>
</evidence>
<accession>A0A6L3UX17</accession>
<dbReference type="InterPro" id="IPR002586">
    <property type="entry name" value="CobQ/CobB/MinD/ParA_Nub-bd_dom"/>
</dbReference>
<evidence type="ECO:0000256" key="3">
    <source>
        <dbReference type="ARBA" id="ARBA00022962"/>
    </source>
</evidence>
<dbReference type="GO" id="GO:0009236">
    <property type="term" value="P:cobalamin biosynthetic process"/>
    <property type="evidence" value="ECO:0007669"/>
    <property type="project" value="UniProtKB-UniRule"/>
</dbReference>
<dbReference type="Proteomes" id="UP000481030">
    <property type="component" value="Unassembled WGS sequence"/>
</dbReference>
<evidence type="ECO:0000256" key="4">
    <source>
        <dbReference type="HAMAP-Rule" id="MF_00028"/>
    </source>
</evidence>
<dbReference type="HAMAP" id="MF_00028">
    <property type="entry name" value="CobQ"/>
    <property type="match status" value="1"/>
</dbReference>
<comment type="caution">
    <text evidence="4">Lacks conserved residue(s) required for the propagation of feature annotation.</text>
</comment>
<dbReference type="PANTHER" id="PTHR21343">
    <property type="entry name" value="DETHIOBIOTIN SYNTHETASE"/>
    <property type="match status" value="1"/>
</dbReference>
<comment type="similarity">
    <text evidence="4">Belongs to the CobB/CobQ family. CobQ subfamily.</text>
</comment>
<dbReference type="InterPro" id="IPR027417">
    <property type="entry name" value="P-loop_NTPase"/>
</dbReference>
<dbReference type="GO" id="GO:0015420">
    <property type="term" value="F:ABC-type vitamin B12 transporter activity"/>
    <property type="evidence" value="ECO:0007669"/>
    <property type="project" value="UniProtKB-UniRule"/>
</dbReference>
<comment type="function">
    <text evidence="4">Catalyzes amidations at positions B, D, E, and G on adenosylcobyrinic A,C-diamide. NH(2) groups are provided by glutamine, and one molecule of ATP is hydrogenolyzed for each amidation.</text>
</comment>
<reference evidence="6 7" key="1">
    <citation type="journal article" date="2016" name="Antonie Van Leeuwenhoek">
        <title>Bacillus depressus sp. nov., isolated from soil of a sunflower field.</title>
        <authorList>
            <person name="Wei X."/>
            <person name="Xin D."/>
            <person name="Xin Y."/>
            <person name="Zhang H."/>
            <person name="Wang T."/>
            <person name="Zhang J."/>
        </authorList>
    </citation>
    <scope>NUCLEOTIDE SEQUENCE [LARGE SCALE GENOMIC DNA]</scope>
    <source>
        <strain evidence="6 7">BZ1</strain>
    </source>
</reference>
<feature type="domain" description="CobQ/CobB/MinD/ParA nucleotide binding" evidence="5">
    <location>
        <begin position="4"/>
        <end position="234"/>
    </location>
</feature>
<dbReference type="RefSeq" id="WP_151537503.1">
    <property type="nucleotide sequence ID" value="NZ_WBOS01000027.1"/>
</dbReference>
<keyword evidence="2 4" id="KW-0169">Cobalamin biosynthesis</keyword>
<dbReference type="SUPFAM" id="SSF52540">
    <property type="entry name" value="P-loop containing nucleoside triphosphate hydrolases"/>
    <property type="match status" value="1"/>
</dbReference>
<gene>
    <name evidence="4" type="primary">cobQ</name>
    <name evidence="6" type="ORF">F7731_25115</name>
</gene>
<dbReference type="AlphaFoldDB" id="A0A6L3UX17"/>
<dbReference type="Gene3D" id="3.40.50.300">
    <property type="entry name" value="P-loop containing nucleotide triphosphate hydrolases"/>
    <property type="match status" value="1"/>
</dbReference>
<name>A0A6L3UX17_9BACI</name>
<organism evidence="6 7">
    <name type="scientific">Cytobacillus depressus</name>
    <dbReference type="NCBI Taxonomy" id="1602942"/>
    <lineage>
        <taxon>Bacteria</taxon>
        <taxon>Bacillati</taxon>
        <taxon>Bacillota</taxon>
        <taxon>Bacilli</taxon>
        <taxon>Bacillales</taxon>
        <taxon>Bacillaceae</taxon>
        <taxon>Cytobacillus</taxon>
    </lineage>
</organism>
<evidence type="ECO:0000313" key="7">
    <source>
        <dbReference type="Proteomes" id="UP000481030"/>
    </source>
</evidence>
<dbReference type="CDD" id="cd05389">
    <property type="entry name" value="CobQ_N"/>
    <property type="match status" value="1"/>
</dbReference>
<protein>
    <recommendedName>
        <fullName evidence="4">Cobyric acid synthase</fullName>
    </recommendedName>
</protein>
<evidence type="ECO:0000256" key="2">
    <source>
        <dbReference type="ARBA" id="ARBA00022573"/>
    </source>
</evidence>
<dbReference type="NCBIfam" id="TIGR00313">
    <property type="entry name" value="cobQ"/>
    <property type="match status" value="1"/>
</dbReference>
<dbReference type="OrthoDB" id="9808302at2"/>
<proteinExistence type="inferred from homology"/>
<evidence type="ECO:0000313" key="6">
    <source>
        <dbReference type="EMBL" id="KAB2328601.1"/>
    </source>
</evidence>
<dbReference type="Pfam" id="PF01656">
    <property type="entry name" value="CbiA"/>
    <property type="match status" value="1"/>
</dbReference>
<comment type="pathway">
    <text evidence="1 4">Cofactor biosynthesis; adenosylcobalamin biosynthesis.</text>
</comment>
<evidence type="ECO:0000256" key="1">
    <source>
        <dbReference type="ARBA" id="ARBA00004953"/>
    </source>
</evidence>
<keyword evidence="3 4" id="KW-0315">Glutamine amidotransferase</keyword>
<dbReference type="InterPro" id="IPR004459">
    <property type="entry name" value="CobQ_synth"/>
</dbReference>
<dbReference type="PANTHER" id="PTHR21343:SF1">
    <property type="entry name" value="COBYRIC ACID SYNTHASE"/>
    <property type="match status" value="1"/>
</dbReference>
<dbReference type="EMBL" id="WBOS01000027">
    <property type="protein sequence ID" value="KAB2328601.1"/>
    <property type="molecule type" value="Genomic_DNA"/>
</dbReference>
<sequence length="287" mass="31790">MKGIMIQGTASDVGKSLITTALCRAFANEGFKVAPFKSQNMCNFSYITHNGKEIGRSQGIQAEAAKTSANEWMNPILLKPRPNQLSEVVLLGKSLETIPGKNYRELFYEKGIQTIETALENLAEDYDLLIMEGAGSPVEINLKDKELVNMKVAEMADVPVLLVADIERGGVFASIVGTLELLTAAERARVKGLIINKFRGDHHLFKDGVKWLEEKTGIPVLGVLPYVENHMIAEEDSLSATEAVGPTYPNETNDEIYDELAARLLKHLDWERLKDIIFNWSKADEVG</sequence>
<keyword evidence="7" id="KW-1185">Reference proteome</keyword>
<dbReference type="GO" id="GO:0003824">
    <property type="term" value="F:catalytic activity"/>
    <property type="evidence" value="ECO:0007669"/>
    <property type="project" value="InterPro"/>
</dbReference>
<comment type="caution">
    <text evidence="6">The sequence shown here is derived from an EMBL/GenBank/DDBJ whole genome shotgun (WGS) entry which is preliminary data.</text>
</comment>
<dbReference type="NCBIfam" id="NF001989">
    <property type="entry name" value="PRK00784.1"/>
    <property type="match status" value="1"/>
</dbReference>
<dbReference type="UniPathway" id="UPA00148"/>